<feature type="compositionally biased region" description="Basic and acidic residues" evidence="11">
    <location>
        <begin position="411"/>
        <end position="421"/>
    </location>
</feature>
<evidence type="ECO:0000256" key="7">
    <source>
        <dbReference type="ARBA" id="ARBA00022884"/>
    </source>
</evidence>
<proteinExistence type="inferred from homology"/>
<feature type="compositionally biased region" description="Basic residues" evidence="11">
    <location>
        <begin position="109"/>
        <end position="126"/>
    </location>
</feature>
<name>A0A653D0M7_CALMS</name>
<organism evidence="13 14">
    <name type="scientific">Callosobruchus maculatus</name>
    <name type="common">Southern cowpea weevil</name>
    <name type="synonym">Pulse bruchid</name>
    <dbReference type="NCBI Taxonomy" id="64391"/>
    <lineage>
        <taxon>Eukaryota</taxon>
        <taxon>Metazoa</taxon>
        <taxon>Ecdysozoa</taxon>
        <taxon>Arthropoda</taxon>
        <taxon>Hexapoda</taxon>
        <taxon>Insecta</taxon>
        <taxon>Pterygota</taxon>
        <taxon>Neoptera</taxon>
        <taxon>Endopterygota</taxon>
        <taxon>Coleoptera</taxon>
        <taxon>Polyphaga</taxon>
        <taxon>Cucujiformia</taxon>
        <taxon>Chrysomeloidea</taxon>
        <taxon>Chrysomelidae</taxon>
        <taxon>Bruchinae</taxon>
        <taxon>Bruchini</taxon>
        <taxon>Callosobruchus</taxon>
    </lineage>
</organism>
<comment type="similarity">
    <text evidence="3">Belongs to the PHAX family.</text>
</comment>
<reference evidence="13 14" key="1">
    <citation type="submission" date="2019-01" db="EMBL/GenBank/DDBJ databases">
        <authorList>
            <person name="Sayadi A."/>
        </authorList>
    </citation>
    <scope>NUCLEOTIDE SEQUENCE [LARGE SCALE GENOMIC DNA]</scope>
</reference>
<evidence type="ECO:0000256" key="8">
    <source>
        <dbReference type="ARBA" id="ARBA00022927"/>
    </source>
</evidence>
<evidence type="ECO:0000259" key="12">
    <source>
        <dbReference type="Pfam" id="PF10258"/>
    </source>
</evidence>
<evidence type="ECO:0000256" key="11">
    <source>
        <dbReference type="SAM" id="MobiDB-lite"/>
    </source>
</evidence>
<dbReference type="GO" id="GO:0005634">
    <property type="term" value="C:nucleus"/>
    <property type="evidence" value="ECO:0007669"/>
    <property type="project" value="UniProtKB-SubCell"/>
</dbReference>
<feature type="compositionally biased region" description="Acidic residues" evidence="11">
    <location>
        <begin position="88"/>
        <end position="104"/>
    </location>
</feature>
<feature type="region of interest" description="Disordered" evidence="11">
    <location>
        <begin position="180"/>
        <end position="220"/>
    </location>
</feature>
<evidence type="ECO:0000256" key="1">
    <source>
        <dbReference type="ARBA" id="ARBA00004123"/>
    </source>
</evidence>
<evidence type="ECO:0000256" key="4">
    <source>
        <dbReference type="ARBA" id="ARBA00016856"/>
    </source>
</evidence>
<feature type="region of interest" description="Disordered" evidence="11">
    <location>
        <begin position="49"/>
        <end position="130"/>
    </location>
</feature>
<keyword evidence="7" id="KW-0694">RNA-binding</keyword>
<evidence type="ECO:0000256" key="5">
    <source>
        <dbReference type="ARBA" id="ARBA00022448"/>
    </source>
</evidence>
<dbReference type="Proteomes" id="UP000410492">
    <property type="component" value="Unassembled WGS sequence"/>
</dbReference>
<evidence type="ECO:0000256" key="10">
    <source>
        <dbReference type="ARBA" id="ARBA00030834"/>
    </source>
</evidence>
<feature type="compositionally biased region" description="Acidic residues" evidence="11">
    <location>
        <begin position="49"/>
        <end position="59"/>
    </location>
</feature>
<evidence type="ECO:0000313" key="13">
    <source>
        <dbReference type="EMBL" id="VEN53683.1"/>
    </source>
</evidence>
<dbReference type="InterPro" id="IPR038092">
    <property type="entry name" value="PHAX_RNA-binding_sf"/>
</dbReference>
<dbReference type="InterPro" id="IPR019385">
    <property type="entry name" value="PHAX_RNA-binding_domain"/>
</dbReference>
<comment type="subcellular location">
    <subcellularLocation>
        <location evidence="2">Cytoplasm</location>
    </subcellularLocation>
    <subcellularLocation>
        <location evidence="1">Nucleus</location>
    </subcellularLocation>
</comment>
<gene>
    <name evidence="13" type="ORF">CALMAC_LOCUS13406</name>
</gene>
<dbReference type="OrthoDB" id="20573at2759"/>
<dbReference type="GO" id="GO:0005737">
    <property type="term" value="C:cytoplasm"/>
    <property type="evidence" value="ECO:0007669"/>
    <property type="project" value="UniProtKB-SubCell"/>
</dbReference>
<keyword evidence="6" id="KW-0963">Cytoplasm</keyword>
<feature type="region of interest" description="Disordered" evidence="11">
    <location>
        <begin position="366"/>
        <end position="442"/>
    </location>
</feature>
<accession>A0A653D0M7</accession>
<dbReference type="PANTHER" id="PTHR13135">
    <property type="entry name" value="CYTOSOLIC RESINIFERATOXIN BINDING PROTEIN RBP-26"/>
    <property type="match status" value="1"/>
</dbReference>
<dbReference type="GO" id="GO:0006408">
    <property type="term" value="P:snRNA export from nucleus"/>
    <property type="evidence" value="ECO:0007669"/>
    <property type="project" value="InterPro"/>
</dbReference>
<feature type="domain" description="Phosphorylated adapter RNA export protein RNA-binding" evidence="12">
    <location>
        <begin position="239"/>
        <end position="322"/>
    </location>
</feature>
<protein>
    <recommendedName>
        <fullName evidence="4">Phosphorylated adapter RNA export protein</fullName>
    </recommendedName>
    <alternativeName>
        <fullName evidence="10">RNA U small nuclear RNA export adapter protein</fullName>
    </alternativeName>
</protein>
<keyword evidence="8" id="KW-0653">Protein transport</keyword>
<feature type="compositionally biased region" description="Basic and acidic residues" evidence="11">
    <location>
        <begin position="180"/>
        <end position="190"/>
    </location>
</feature>
<dbReference type="AlphaFoldDB" id="A0A653D0M7"/>
<dbReference type="GO" id="GO:0003723">
    <property type="term" value="F:RNA binding"/>
    <property type="evidence" value="ECO:0007669"/>
    <property type="project" value="UniProtKB-KW"/>
</dbReference>
<keyword evidence="5" id="KW-0813">Transport</keyword>
<sequence>MKIFITTSYKTQGYYLLEKLQILDEIDCLFCIFGYYALITMEQDEASLEEGEISDDSDTTEPKYVPLERPANYSAMQPTPRFPRDDYQSESEEEPQSSDSDSDSEPSSKQKKKPRIKLKPKSRRTTTSKEKKYDIWSTRVQEDFLAETLNSCDVTSKDRSRSVESYDYTLAYKFYNEDKEESKPFNDQRRGNKRTVGDRNNSQFKQRRRSNSSDKDKKKGKSRIILDLTVGIDNSPEDIAKDVANKLYEEKEELILKVIQTLGKKRTLEIFQETKRIEEDGGMLIMNQTRRRTPGGVFLYLVRNDYHITPEQKRDIFGEDKKKTCRAAKEKQREMLKKVKKQNEAANANLLPDLLSRGDLFAVKEGAEHRRKETDENDSGFNNPPPTPETDANENSNDGVDAPPPASLAEHVVHEMEDKRGKLNSYDDDFLDISGSAEMDLF</sequence>
<dbReference type="PANTHER" id="PTHR13135:SF0">
    <property type="entry name" value="PHOSPHORYLATED ADAPTER RNA EXPORT PROTEIN"/>
    <property type="match status" value="1"/>
</dbReference>
<dbReference type="Pfam" id="PF10258">
    <property type="entry name" value="PHAX_RNA-bd"/>
    <property type="match status" value="1"/>
</dbReference>
<dbReference type="Gene3D" id="1.10.10.1440">
    <property type="entry name" value="PHAX RNA-binding domain"/>
    <property type="match status" value="1"/>
</dbReference>
<evidence type="ECO:0000256" key="6">
    <source>
        <dbReference type="ARBA" id="ARBA00022490"/>
    </source>
</evidence>
<dbReference type="GO" id="GO:0015031">
    <property type="term" value="P:protein transport"/>
    <property type="evidence" value="ECO:0007669"/>
    <property type="project" value="UniProtKB-KW"/>
</dbReference>
<keyword evidence="14" id="KW-1185">Reference proteome</keyword>
<keyword evidence="9" id="KW-0539">Nucleus</keyword>
<dbReference type="FunFam" id="1.10.10.1440:FF:000001">
    <property type="entry name" value="phosphorylated adapter RNA export protein-like"/>
    <property type="match status" value="1"/>
</dbReference>
<evidence type="ECO:0000313" key="14">
    <source>
        <dbReference type="Proteomes" id="UP000410492"/>
    </source>
</evidence>
<evidence type="ECO:0000256" key="3">
    <source>
        <dbReference type="ARBA" id="ARBA00006094"/>
    </source>
</evidence>
<dbReference type="InterPro" id="IPR039047">
    <property type="entry name" value="PHAX"/>
</dbReference>
<dbReference type="EMBL" id="CAACVG010009602">
    <property type="protein sequence ID" value="VEN53683.1"/>
    <property type="molecule type" value="Genomic_DNA"/>
</dbReference>
<evidence type="ECO:0000256" key="2">
    <source>
        <dbReference type="ARBA" id="ARBA00004496"/>
    </source>
</evidence>
<evidence type="ECO:0000256" key="9">
    <source>
        <dbReference type="ARBA" id="ARBA00023242"/>
    </source>
</evidence>